<reference evidence="1 2" key="1">
    <citation type="journal article" date="2022" name="Genome Biol. Evol.">
        <title>The Spruce Budworm Genome: Reconstructing the Evolutionary History of Antifreeze Proteins.</title>
        <authorList>
            <person name="Beliveau C."/>
            <person name="Gagne P."/>
            <person name="Picq S."/>
            <person name="Vernygora O."/>
            <person name="Keeling C.I."/>
            <person name="Pinkney K."/>
            <person name="Doucet D."/>
            <person name="Wen F."/>
            <person name="Johnston J.S."/>
            <person name="Maaroufi H."/>
            <person name="Boyle B."/>
            <person name="Laroche J."/>
            <person name="Dewar K."/>
            <person name="Juretic N."/>
            <person name="Blackburn G."/>
            <person name="Nisole A."/>
            <person name="Brunet B."/>
            <person name="Brandao M."/>
            <person name="Lumley L."/>
            <person name="Duan J."/>
            <person name="Quan G."/>
            <person name="Lucarotti C.J."/>
            <person name="Roe A.D."/>
            <person name="Sperling F.A.H."/>
            <person name="Levesque R.C."/>
            <person name="Cusson M."/>
        </authorList>
    </citation>
    <scope>NUCLEOTIDE SEQUENCE [LARGE SCALE GENOMIC DNA]</scope>
    <source>
        <strain evidence="1">Glfc:IPQL:Cfum</strain>
    </source>
</reference>
<comment type="caution">
    <text evidence="1">The sequence shown here is derived from an EMBL/GenBank/DDBJ whole genome shotgun (WGS) entry which is preliminary data.</text>
</comment>
<gene>
    <name evidence="1" type="ORF">MSG28_004253</name>
</gene>
<evidence type="ECO:0000313" key="1">
    <source>
        <dbReference type="EMBL" id="KAI8436174.1"/>
    </source>
</evidence>
<dbReference type="Proteomes" id="UP001064048">
    <property type="component" value="Chromosome 6"/>
</dbReference>
<proteinExistence type="predicted"/>
<name>A0ACC0KI51_CHOFU</name>
<keyword evidence="2" id="KW-1185">Reference proteome</keyword>
<organism evidence="1 2">
    <name type="scientific">Choristoneura fumiferana</name>
    <name type="common">Spruce budworm moth</name>
    <name type="synonym">Archips fumiferana</name>
    <dbReference type="NCBI Taxonomy" id="7141"/>
    <lineage>
        <taxon>Eukaryota</taxon>
        <taxon>Metazoa</taxon>
        <taxon>Ecdysozoa</taxon>
        <taxon>Arthropoda</taxon>
        <taxon>Hexapoda</taxon>
        <taxon>Insecta</taxon>
        <taxon>Pterygota</taxon>
        <taxon>Neoptera</taxon>
        <taxon>Endopterygota</taxon>
        <taxon>Lepidoptera</taxon>
        <taxon>Glossata</taxon>
        <taxon>Ditrysia</taxon>
        <taxon>Tortricoidea</taxon>
        <taxon>Tortricidae</taxon>
        <taxon>Tortricinae</taxon>
        <taxon>Choristoneura</taxon>
    </lineage>
</organism>
<accession>A0ACC0KI51</accession>
<dbReference type="EMBL" id="CM046106">
    <property type="protein sequence ID" value="KAI8436174.1"/>
    <property type="molecule type" value="Genomic_DNA"/>
</dbReference>
<sequence>MSSEQVWHRFEKKSKDGRVWKLRIQDLPPARLKDAIDLLANFFARDEAVHRAVGIANNPVAMEGYRKYYELHMSDPSYRMVICCSDDTPEVTKLMGLSIMSLSTDVTSLIKETLPQPEETEPREVPQETEKLLQIAYEYLGAYNPVTEFNLDIYYDDKGIVVDPEYRGLGIAENFLRVRRLMCKAHGVPMTGAWMTAFGTQKAGDRDGWETVKEIEYDYLAKKYDVAFIDVPRTMKFMIAKVGNTSSTKKLIDLYEIHSSISLIGKILRTNYEISNLEDAKNAWSIACPSQNFPENPKSQRSWDDTISKLSQESLLRESCTAGRARLLAAGTREAGYWLHALPSRNMGTFLEPNTLRLSVCLRLGVPVCAPHRCPCGNDVDRLGHHGLSCQRSAGRFSRHAALNDIIRRSLATVNVPAILEPTGISRNDGKRPDGMSLIPWSMGRVLVWDATCVDTLAPSHLHRTSIRAAAAAEMAETAKAGKYSGLGAEYDFVPFGVETLGPWGPGALSLFKDLSKRLRDTTGDRRAGSFLAQRISLAIQRGNAASIFGTMPQGPFLDLL</sequence>
<evidence type="ECO:0000313" key="2">
    <source>
        <dbReference type="Proteomes" id="UP001064048"/>
    </source>
</evidence>
<protein>
    <submittedName>
        <fullName evidence="1">Uncharacterized protein</fullName>
    </submittedName>
</protein>